<gene>
    <name evidence="1" type="ORF">Q2362_00950</name>
</gene>
<accession>A0ABT8T504</accession>
<dbReference type="Proteomes" id="UP001171111">
    <property type="component" value="Unassembled WGS sequence"/>
</dbReference>
<sequence length="839" mass="89026">MKFLAWFCGILLVLVVALYCVLFSSFGNSVLKPFVEKIASEKIGMEFRLEKFELGFSSFDILAIINGELGVESKGKYSLFSSQFDLNYNTQAKSFNGMQIDLSLKGEALGSFDNFVANGSGSLAGSSIRFASRIKDYAPLELKLDAKALDLAALSMIALKKAYITGKLSAVADIAGQEGTAKLNSAKIIITKEAQNDFGISLPANFALSLNSDIKLLGKQVAAATRVKSALANLSAKNTSYNFENGEITSDFNLDIANLAALEPIIKQKLNGSIKVAGNTKIANGAMEFLDAKINGLGGEILASLKDNELNANIKNLKLAQALSLAGLAPLANSDISGTAKITNLNDTKKIKGSANLTLSSGVLNHKQMNALLGSDLSSDVSFNAQNKLEIASGTLNFDSVLNSPVIENLGAKGSYTLANGDAKINLAGKIADLGAIFGSGAKSPANIKANVGLKAGELSDGDIDIKGFGGQIIAKVKGKALNANIKNIKAEQVLAMTTFGSLFNGEVNAELSLDGLNLQNLNGRGELSVKNGVFNAAAMSKLLEAEFPENVKFSLNFKPTFTNSVAYFSSNFASDIANISKFDGSYNLQKNALDAAYSANVSDLSKLSFLTGVALYTPLNVSGKIASTNQAINASANSDIFGSNTDITFKSGALNANMKNAKIEQILKALGYEQFYIGTTNMTFDYNTASKLGEFNANILNAHLAKTGLTELISSVLGGRDITTEVYENGVVKGTIKGDIITFDANMHSKRSDINVKQASINTKSKALNIPVSANYEKTDIGIDITGTTEAPKYALSSQYLQQKAEQGVEKLIDKAFKGNDEKADKAKDILNNLKKLF</sequence>
<dbReference type="EMBL" id="JAULJQ010000001">
    <property type="protein sequence ID" value="MDO2408667.1"/>
    <property type="molecule type" value="Genomic_DNA"/>
</dbReference>
<evidence type="ECO:0008006" key="3">
    <source>
        <dbReference type="Google" id="ProtNLM"/>
    </source>
</evidence>
<protein>
    <recommendedName>
        <fullName evidence="3">AsmA family protein</fullName>
    </recommendedName>
</protein>
<evidence type="ECO:0000313" key="1">
    <source>
        <dbReference type="EMBL" id="MDO2408667.1"/>
    </source>
</evidence>
<organism evidence="1 2">
    <name type="scientific">Campylobacter magnus</name>
    <dbReference type="NCBI Taxonomy" id="3026462"/>
    <lineage>
        <taxon>Bacteria</taxon>
        <taxon>Pseudomonadati</taxon>
        <taxon>Campylobacterota</taxon>
        <taxon>Epsilonproteobacteria</taxon>
        <taxon>Campylobacterales</taxon>
        <taxon>Campylobacteraceae</taxon>
        <taxon>Campylobacter</taxon>
    </lineage>
</organism>
<reference evidence="1 2" key="1">
    <citation type="submission" date="2023-06" db="EMBL/GenBank/DDBJ databases">
        <title>Campylobacter magnum sp. nov., isolated from cecal contents of domestic pigs (Sus scrofa domesticus).</title>
        <authorList>
            <person name="Papic B."/>
            <person name="Gruntar I."/>
        </authorList>
    </citation>
    <scope>NUCLEOTIDE SEQUENCE [LARGE SCALE GENOMIC DNA]</scope>
    <source>
        <strain evidence="2">34484-21</strain>
    </source>
</reference>
<evidence type="ECO:0000313" key="2">
    <source>
        <dbReference type="Proteomes" id="UP001171111"/>
    </source>
</evidence>
<comment type="caution">
    <text evidence="1">The sequence shown here is derived from an EMBL/GenBank/DDBJ whole genome shotgun (WGS) entry which is preliminary data.</text>
</comment>
<keyword evidence="2" id="KW-1185">Reference proteome</keyword>
<name>A0ABT8T504_9BACT</name>
<dbReference type="RefSeq" id="WP_302243401.1">
    <property type="nucleotide sequence ID" value="NZ_JAULJQ010000001.1"/>
</dbReference>
<proteinExistence type="predicted"/>